<dbReference type="AlphaFoldDB" id="A0AAV7S5V6"/>
<reference evidence="2" key="1">
    <citation type="journal article" date="2022" name="bioRxiv">
        <title>Sequencing and chromosome-scale assembly of the giantPleurodeles waltlgenome.</title>
        <authorList>
            <person name="Brown T."/>
            <person name="Elewa A."/>
            <person name="Iarovenko S."/>
            <person name="Subramanian E."/>
            <person name="Araus A.J."/>
            <person name="Petzold A."/>
            <person name="Susuki M."/>
            <person name="Suzuki K.-i.T."/>
            <person name="Hayashi T."/>
            <person name="Toyoda A."/>
            <person name="Oliveira C."/>
            <person name="Osipova E."/>
            <person name="Leigh N.D."/>
            <person name="Simon A."/>
            <person name="Yun M.H."/>
        </authorList>
    </citation>
    <scope>NUCLEOTIDE SEQUENCE</scope>
    <source>
        <strain evidence="2">20211129_DDA</strain>
        <tissue evidence="2">Liver</tissue>
    </source>
</reference>
<accession>A0AAV7S5V6</accession>
<proteinExistence type="predicted"/>
<feature type="region of interest" description="Disordered" evidence="1">
    <location>
        <begin position="17"/>
        <end position="46"/>
    </location>
</feature>
<name>A0AAV7S5V6_PLEWA</name>
<feature type="region of interest" description="Disordered" evidence="1">
    <location>
        <begin position="170"/>
        <end position="192"/>
    </location>
</feature>
<sequence>MAPGREWRTALTQRMWRKGRRPRSLDHGAAREMKDMATSPGGRGETLRESIVRSFPNRDVPWGGEGDGLDGGWTGGYHQREEFKDMCRQSSEHYFTDNRGSVVSWEVVWEAQKACLRGQIISYVKGHREKSRQKIRNLEGAHSEPGGSSGLPVQDHLLRDRTHTQTLLRQNLHRRQERLGRPPAVGSTTGGDKASKTLHWLCTPKEGLTVIRYLQMRDGSRVMGHGPMAQAFANYYRDLYRADRDGPSSDLSQFVQNLPVPSLSVDDRASLGADIPVEELRAALTQLKPGKVPGPNGFQSEYWCLVWRQVSQPMLDM</sequence>
<evidence type="ECO:0000256" key="1">
    <source>
        <dbReference type="SAM" id="MobiDB-lite"/>
    </source>
</evidence>
<evidence type="ECO:0008006" key="4">
    <source>
        <dbReference type="Google" id="ProtNLM"/>
    </source>
</evidence>
<evidence type="ECO:0000313" key="2">
    <source>
        <dbReference type="EMBL" id="KAJ1160002.1"/>
    </source>
</evidence>
<protein>
    <recommendedName>
        <fullName evidence="4">Reverse transcriptase</fullName>
    </recommendedName>
</protein>
<evidence type="ECO:0000313" key="3">
    <source>
        <dbReference type="Proteomes" id="UP001066276"/>
    </source>
</evidence>
<keyword evidence="3" id="KW-1185">Reference proteome</keyword>
<dbReference type="EMBL" id="JANPWB010000008">
    <property type="protein sequence ID" value="KAJ1160002.1"/>
    <property type="molecule type" value="Genomic_DNA"/>
</dbReference>
<gene>
    <name evidence="2" type="ORF">NDU88_000504</name>
</gene>
<feature type="compositionally biased region" description="Basic and acidic residues" evidence="1">
    <location>
        <begin position="23"/>
        <end position="35"/>
    </location>
</feature>
<dbReference type="Proteomes" id="UP001066276">
    <property type="component" value="Chromosome 4_2"/>
</dbReference>
<comment type="caution">
    <text evidence="2">The sequence shown here is derived from an EMBL/GenBank/DDBJ whole genome shotgun (WGS) entry which is preliminary data.</text>
</comment>
<organism evidence="2 3">
    <name type="scientific">Pleurodeles waltl</name>
    <name type="common">Iberian ribbed newt</name>
    <dbReference type="NCBI Taxonomy" id="8319"/>
    <lineage>
        <taxon>Eukaryota</taxon>
        <taxon>Metazoa</taxon>
        <taxon>Chordata</taxon>
        <taxon>Craniata</taxon>
        <taxon>Vertebrata</taxon>
        <taxon>Euteleostomi</taxon>
        <taxon>Amphibia</taxon>
        <taxon>Batrachia</taxon>
        <taxon>Caudata</taxon>
        <taxon>Salamandroidea</taxon>
        <taxon>Salamandridae</taxon>
        <taxon>Pleurodelinae</taxon>
        <taxon>Pleurodeles</taxon>
    </lineage>
</organism>